<sequence length="269" mass="29534">MSAPFFFGEHGRTLFGLLHGPADDAVEPASGLLLCAPLLQDGIRSHRAMWALGEAVGHFGIPTLTFDWYGTGDSAGEDRELSVPGMLADLDTAAAALRQRGGSPQLQWLGLRSAAIPLLAYLAQQRNAVDVVLWDPQLDGRRLVDGWREQHRQQLHESGRYVNAKHEADADDLLGFAVEPSLLAELAVIDATRLVLPSGSRVRMAVWEMDEELDRFAQAQRANGVSVEAVLLDEGERPEWNVPSRFGGQVFPRRAVAQLAQRMTAQVPW</sequence>
<name>A0ABP9LHI3_9GAMM</name>
<dbReference type="Proteomes" id="UP001501083">
    <property type="component" value="Unassembled WGS sequence"/>
</dbReference>
<comment type="caution">
    <text evidence="1">The sequence shown here is derived from an EMBL/GenBank/DDBJ whole genome shotgun (WGS) entry which is preliminary data.</text>
</comment>
<gene>
    <name evidence="1" type="ORF">GCM10025759_20430</name>
</gene>
<dbReference type="SUPFAM" id="SSF53474">
    <property type="entry name" value="alpha/beta-Hydrolases"/>
    <property type="match status" value="1"/>
</dbReference>
<dbReference type="InterPro" id="IPR029058">
    <property type="entry name" value="AB_hydrolase_fold"/>
</dbReference>
<evidence type="ECO:0000313" key="1">
    <source>
        <dbReference type="EMBL" id="GAA5076117.1"/>
    </source>
</evidence>
<organism evidence="1 2">
    <name type="scientific">Lysobacter panacisoli</name>
    <dbReference type="NCBI Taxonomy" id="1255263"/>
    <lineage>
        <taxon>Bacteria</taxon>
        <taxon>Pseudomonadati</taxon>
        <taxon>Pseudomonadota</taxon>
        <taxon>Gammaproteobacteria</taxon>
        <taxon>Lysobacterales</taxon>
        <taxon>Lysobacteraceae</taxon>
        <taxon>Lysobacter</taxon>
    </lineage>
</organism>
<dbReference type="RefSeq" id="WP_158985509.1">
    <property type="nucleotide sequence ID" value="NZ_BAABKY010000002.1"/>
</dbReference>
<keyword evidence="2" id="KW-1185">Reference proteome</keyword>
<protein>
    <recommendedName>
        <fullName evidence="3">Alpha/beta hydrolase</fullName>
    </recommendedName>
</protein>
<dbReference type="EMBL" id="BAABKY010000002">
    <property type="protein sequence ID" value="GAA5076117.1"/>
    <property type="molecule type" value="Genomic_DNA"/>
</dbReference>
<proteinExistence type="predicted"/>
<evidence type="ECO:0000313" key="2">
    <source>
        <dbReference type="Proteomes" id="UP001501083"/>
    </source>
</evidence>
<reference evidence="2" key="1">
    <citation type="journal article" date="2019" name="Int. J. Syst. Evol. Microbiol.">
        <title>The Global Catalogue of Microorganisms (GCM) 10K type strain sequencing project: providing services to taxonomists for standard genome sequencing and annotation.</title>
        <authorList>
            <consortium name="The Broad Institute Genomics Platform"/>
            <consortium name="The Broad Institute Genome Sequencing Center for Infectious Disease"/>
            <person name="Wu L."/>
            <person name="Ma J."/>
        </authorList>
    </citation>
    <scope>NUCLEOTIDE SEQUENCE [LARGE SCALE GENOMIC DNA]</scope>
    <source>
        <strain evidence="2">JCM 19212</strain>
    </source>
</reference>
<evidence type="ECO:0008006" key="3">
    <source>
        <dbReference type="Google" id="ProtNLM"/>
    </source>
</evidence>
<accession>A0ABP9LHI3</accession>
<dbReference type="Gene3D" id="3.40.50.1820">
    <property type="entry name" value="alpha/beta hydrolase"/>
    <property type="match status" value="1"/>
</dbReference>